<organism evidence="1 2">
    <name type="scientific">Paraclostridium ghonii</name>
    <dbReference type="NCBI Taxonomy" id="29358"/>
    <lineage>
        <taxon>Bacteria</taxon>
        <taxon>Bacillati</taxon>
        <taxon>Bacillota</taxon>
        <taxon>Clostridia</taxon>
        <taxon>Peptostreptococcales</taxon>
        <taxon>Peptostreptococcaceae</taxon>
        <taxon>Paraclostridium</taxon>
    </lineage>
</organism>
<dbReference type="RefSeq" id="WP_307502360.1">
    <property type="nucleotide sequence ID" value="NZ_BAAACE010000029.1"/>
</dbReference>
<dbReference type="InterPro" id="IPR021145">
    <property type="entry name" value="Portal_protein_SPP1_Gp6-like"/>
</dbReference>
<sequence length="421" mass="48610">MNIEIIKKNYDKFKLELGGYNKMYSYYKGDTDTVNKYPRTDRSNLITPTNYIKKFIKEEISYSVSNDITYISKKGHEEVINDIDYYLSVLDEDHDIELFKNMLIYGLAYEIYFINQYNEFDCKVISPRSGRAIKDGLGNTIGFIHIFNRNDNEYIDFYEKDYIYHFDSKFNQVLNPTKHIFGCVPVGIAKISEEEKDDTLYKDLKGLQDSLEQIQSDYVNEISDTRTAYLVLSGVELGEENEAKDIKRKGIIQIPNGDGTAQFLIKNISPEFIKNAISNLDSKIFSIASHIDTNERMQSNTSSLALKTRLIAVDFKCKLNQKAMSNCIKTRLHCLFTHLRIIFNKNYDVRDIKIKFTSNIPADDLTTAQMISQVGDKLSTETALSLFSFITNPKNELTKIKAEQEYIVEGKQLLEEDDLDE</sequence>
<evidence type="ECO:0000313" key="1">
    <source>
        <dbReference type="EMBL" id="MDQ0555338.1"/>
    </source>
</evidence>
<keyword evidence="2" id="KW-1185">Reference proteome</keyword>
<proteinExistence type="predicted"/>
<accession>A0ABU0MXJ4</accession>
<gene>
    <name evidence="1" type="ORF">QOZ92_000451</name>
</gene>
<dbReference type="Proteomes" id="UP001232584">
    <property type="component" value="Unassembled WGS sequence"/>
</dbReference>
<dbReference type="Pfam" id="PF05133">
    <property type="entry name" value="SPP1_portal"/>
    <property type="match status" value="1"/>
</dbReference>
<reference evidence="1 2" key="1">
    <citation type="submission" date="2023-07" db="EMBL/GenBank/DDBJ databases">
        <title>Genomic Encyclopedia of Type Strains, Phase IV (KMG-IV): sequencing the most valuable type-strain genomes for metagenomic binning, comparative biology and taxonomic classification.</title>
        <authorList>
            <person name="Goeker M."/>
        </authorList>
    </citation>
    <scope>NUCLEOTIDE SEQUENCE [LARGE SCALE GENOMIC DNA]</scope>
    <source>
        <strain evidence="1 2">DSM 15049</strain>
    </source>
</reference>
<evidence type="ECO:0000313" key="2">
    <source>
        <dbReference type="Proteomes" id="UP001232584"/>
    </source>
</evidence>
<comment type="caution">
    <text evidence="1">The sequence shown here is derived from an EMBL/GenBank/DDBJ whole genome shotgun (WGS) entry which is preliminary data.</text>
</comment>
<dbReference type="EMBL" id="JAUSWG010000002">
    <property type="protein sequence ID" value="MDQ0555338.1"/>
    <property type="molecule type" value="Genomic_DNA"/>
</dbReference>
<protein>
    <submittedName>
        <fullName evidence="1">SPP1 family phage portal protein</fullName>
    </submittedName>
</protein>
<name>A0ABU0MXJ4_9FIRM</name>